<sequence length="321" mass="35057">MSVEALRGSDESFEPFIARVRPHPGQVDSARNIKAFLTGSQLLNRHDSQNVATLRQDRYSLRTASQWIGPVLEDFALAYDQLTVELNSVTDNPLVDPETGRVLHGGNFQARAVTSAAEKLRQGLQSIGRMLFTQCTEMINPATSWGLPPNLCSDDPNDSFLFKGLDVVVAGLTSELGFLANPVGSHVQTAEMGNQALNSLALVSARYTLEAVDVLSQIASAHLLALCQALDLRTIEIEGRKDDVSPDATPYIGRASQRMYRFIRKDLGIPFLGEAKLASTEAATPDGVTPSMGLYNTRVYESIRSGRLYDVVLESLQEMKA</sequence>
<dbReference type="EMBL" id="JACCJC010000033">
    <property type="protein sequence ID" value="KAF6234056.1"/>
    <property type="molecule type" value="Genomic_DNA"/>
</dbReference>
<dbReference type="RefSeq" id="XP_037163463.1">
    <property type="nucleotide sequence ID" value="XM_037309786.1"/>
</dbReference>
<dbReference type="Pfam" id="PF00221">
    <property type="entry name" value="Lyase_aromatic"/>
    <property type="match status" value="1"/>
</dbReference>
<keyword evidence="2" id="KW-1185">Reference proteome</keyword>
<evidence type="ECO:0000313" key="1">
    <source>
        <dbReference type="EMBL" id="KAF6234056.1"/>
    </source>
</evidence>
<dbReference type="Gene3D" id="1.20.200.10">
    <property type="entry name" value="Fumarase/aspartase (Central domain)"/>
    <property type="match status" value="1"/>
</dbReference>
<accession>A0A8H6L3E7</accession>
<name>A0A8H6L3E7_9LECA</name>
<dbReference type="SUPFAM" id="SSF48557">
    <property type="entry name" value="L-aspartase-like"/>
    <property type="match status" value="1"/>
</dbReference>
<dbReference type="OrthoDB" id="10051290at2759"/>
<dbReference type="InterPro" id="IPR001106">
    <property type="entry name" value="Aromatic_Lyase"/>
</dbReference>
<dbReference type="Proteomes" id="UP000578531">
    <property type="component" value="Unassembled WGS sequence"/>
</dbReference>
<gene>
    <name evidence="1" type="ORF">HO173_007886</name>
</gene>
<comment type="caution">
    <text evidence="1">The sequence shown here is derived from an EMBL/GenBank/DDBJ whole genome shotgun (WGS) entry which is preliminary data.</text>
</comment>
<evidence type="ECO:0008006" key="3">
    <source>
        <dbReference type="Google" id="ProtNLM"/>
    </source>
</evidence>
<dbReference type="AlphaFoldDB" id="A0A8H6L3E7"/>
<dbReference type="PANTHER" id="PTHR10362">
    <property type="entry name" value="HISTIDINE AMMONIA-LYASE"/>
    <property type="match status" value="1"/>
</dbReference>
<organism evidence="1 2">
    <name type="scientific">Letharia columbiana</name>
    <dbReference type="NCBI Taxonomy" id="112416"/>
    <lineage>
        <taxon>Eukaryota</taxon>
        <taxon>Fungi</taxon>
        <taxon>Dikarya</taxon>
        <taxon>Ascomycota</taxon>
        <taxon>Pezizomycotina</taxon>
        <taxon>Lecanoromycetes</taxon>
        <taxon>OSLEUM clade</taxon>
        <taxon>Lecanoromycetidae</taxon>
        <taxon>Lecanorales</taxon>
        <taxon>Lecanorineae</taxon>
        <taxon>Parmeliaceae</taxon>
        <taxon>Letharia</taxon>
    </lineage>
</organism>
<reference evidence="1 2" key="1">
    <citation type="journal article" date="2020" name="Genomics">
        <title>Complete, high-quality genomes from long-read metagenomic sequencing of two wolf lichen thalli reveals enigmatic genome architecture.</title>
        <authorList>
            <person name="McKenzie S.K."/>
            <person name="Walston R.F."/>
            <person name="Allen J.L."/>
        </authorList>
    </citation>
    <scope>NUCLEOTIDE SEQUENCE [LARGE SCALE GENOMIC DNA]</scope>
    <source>
        <strain evidence="1">WasteWater2</strain>
    </source>
</reference>
<dbReference type="GO" id="GO:0003824">
    <property type="term" value="F:catalytic activity"/>
    <property type="evidence" value="ECO:0007669"/>
    <property type="project" value="InterPro"/>
</dbReference>
<proteinExistence type="predicted"/>
<dbReference type="InterPro" id="IPR008948">
    <property type="entry name" value="L-Aspartase-like"/>
</dbReference>
<dbReference type="GeneID" id="59289542"/>
<evidence type="ECO:0000313" key="2">
    <source>
        <dbReference type="Proteomes" id="UP000578531"/>
    </source>
</evidence>
<protein>
    <recommendedName>
        <fullName evidence="3">Phenylalanine ammonia-lyase</fullName>
    </recommendedName>
</protein>